<dbReference type="AlphaFoldDB" id="A0A6I6HMD4"/>
<dbReference type="Proteomes" id="UP000425817">
    <property type="component" value="Chromosome"/>
</dbReference>
<reference evidence="2 3" key="1">
    <citation type="submission" date="2019-12" db="EMBL/GenBank/DDBJ databases">
        <title>Hybrid Genome Assemblies of two High G+C Isolates from Undergraduate Microbiology Courses.</title>
        <authorList>
            <person name="Ne Ville C.J."/>
            <person name="Enright D."/>
            <person name="Hernandez I."/>
            <person name="Dodsworth J."/>
            <person name="Orwin P.M."/>
        </authorList>
    </citation>
    <scope>NUCLEOTIDE SEQUENCE [LARGE SCALE GENOMIC DNA]</scope>
    <source>
        <strain evidence="2 3">CSUSB</strain>
    </source>
</reference>
<feature type="chain" id="PRO_5026013557" evidence="1">
    <location>
        <begin position="26"/>
        <end position="149"/>
    </location>
</feature>
<gene>
    <name evidence="2" type="ORF">GOQ09_21815</name>
</gene>
<evidence type="ECO:0000313" key="2">
    <source>
        <dbReference type="EMBL" id="QGW84049.1"/>
    </source>
</evidence>
<name>A0A6I6HMD4_VARPD</name>
<feature type="signal peptide" evidence="1">
    <location>
        <begin position="1"/>
        <end position="25"/>
    </location>
</feature>
<sequence>MGTHAKRIAFPLLFLLSLATGSTWAGKITCIPGANSGTASPLNSIRRISIDEHSRTVNMDVVRSRTKDTETMGKLRADLVNMEDNQSGEPVYVFNSIPTVGVETTSLFKLFKTTEWRLISAGVTFVNKVPALRAVEQSVVFDCKRSDLG</sequence>
<dbReference type="OrthoDB" id="8851889at2"/>
<keyword evidence="1" id="KW-0732">Signal</keyword>
<accession>A0A6I6HMD4</accession>
<evidence type="ECO:0000256" key="1">
    <source>
        <dbReference type="SAM" id="SignalP"/>
    </source>
</evidence>
<organism evidence="2 3">
    <name type="scientific">Variovorax paradoxus</name>
    <dbReference type="NCBI Taxonomy" id="34073"/>
    <lineage>
        <taxon>Bacteria</taxon>
        <taxon>Pseudomonadati</taxon>
        <taxon>Pseudomonadota</taxon>
        <taxon>Betaproteobacteria</taxon>
        <taxon>Burkholderiales</taxon>
        <taxon>Comamonadaceae</taxon>
        <taxon>Variovorax</taxon>
    </lineage>
</organism>
<protein>
    <submittedName>
        <fullName evidence="2">Uncharacterized protein</fullName>
    </submittedName>
</protein>
<proteinExistence type="predicted"/>
<dbReference type="RefSeq" id="WP_157615645.1">
    <property type="nucleotide sequence ID" value="NZ_CP046622.1"/>
</dbReference>
<dbReference type="EMBL" id="CP046622">
    <property type="protein sequence ID" value="QGW84049.1"/>
    <property type="molecule type" value="Genomic_DNA"/>
</dbReference>
<evidence type="ECO:0000313" key="3">
    <source>
        <dbReference type="Proteomes" id="UP000425817"/>
    </source>
</evidence>